<dbReference type="SUPFAM" id="SSF50156">
    <property type="entry name" value="PDZ domain-like"/>
    <property type="match status" value="1"/>
</dbReference>
<dbReference type="Proteomes" id="UP000662200">
    <property type="component" value="Unassembled WGS sequence"/>
</dbReference>
<reference evidence="6" key="1">
    <citation type="journal article" date="2014" name="Int. J. Syst. Evol. Microbiol.">
        <title>Complete genome sequence of Corynebacterium casei LMG S-19264T (=DSM 44701T), isolated from a smear-ripened cheese.</title>
        <authorList>
            <consortium name="US DOE Joint Genome Institute (JGI-PGF)"/>
            <person name="Walter F."/>
            <person name="Albersmeier A."/>
            <person name="Kalinowski J."/>
            <person name="Ruckert C."/>
        </authorList>
    </citation>
    <scope>NUCLEOTIDE SEQUENCE</scope>
    <source>
        <strain evidence="6">JCM 3091</strain>
    </source>
</reference>
<dbReference type="PROSITE" id="PS50106">
    <property type="entry name" value="PDZ"/>
    <property type="match status" value="1"/>
</dbReference>
<protein>
    <recommendedName>
        <fullName evidence="5">PDZ domain-containing protein</fullName>
    </recommendedName>
</protein>
<feature type="compositionally biased region" description="Low complexity" evidence="4">
    <location>
        <begin position="15"/>
        <end position="28"/>
    </location>
</feature>
<organism evidence="6 7">
    <name type="scientific">Pilimelia terevasa</name>
    <dbReference type="NCBI Taxonomy" id="53372"/>
    <lineage>
        <taxon>Bacteria</taxon>
        <taxon>Bacillati</taxon>
        <taxon>Actinomycetota</taxon>
        <taxon>Actinomycetes</taxon>
        <taxon>Micromonosporales</taxon>
        <taxon>Micromonosporaceae</taxon>
        <taxon>Pilimelia</taxon>
    </lineage>
</organism>
<dbReference type="InterPro" id="IPR043504">
    <property type="entry name" value="Peptidase_S1_PA_chymotrypsin"/>
</dbReference>
<evidence type="ECO:0000256" key="2">
    <source>
        <dbReference type="ARBA" id="ARBA00022670"/>
    </source>
</evidence>
<dbReference type="Gene3D" id="2.40.10.10">
    <property type="entry name" value="Trypsin-like serine proteases"/>
    <property type="match status" value="2"/>
</dbReference>
<dbReference type="InterPro" id="IPR051201">
    <property type="entry name" value="Chloro_Bact_Ser_Proteases"/>
</dbReference>
<dbReference type="AlphaFoldDB" id="A0A8J3BLJ1"/>
<evidence type="ECO:0000256" key="3">
    <source>
        <dbReference type="ARBA" id="ARBA00022801"/>
    </source>
</evidence>
<feature type="domain" description="PDZ" evidence="5">
    <location>
        <begin position="349"/>
        <end position="431"/>
    </location>
</feature>
<evidence type="ECO:0000313" key="6">
    <source>
        <dbReference type="EMBL" id="GGK30308.1"/>
    </source>
</evidence>
<dbReference type="Gene3D" id="2.30.42.10">
    <property type="match status" value="1"/>
</dbReference>
<keyword evidence="3" id="KW-0378">Hydrolase</keyword>
<dbReference type="RefSeq" id="WP_229789583.1">
    <property type="nucleotide sequence ID" value="NZ_BMQC01000007.1"/>
</dbReference>
<dbReference type="Pfam" id="PF13180">
    <property type="entry name" value="PDZ_2"/>
    <property type="match status" value="1"/>
</dbReference>
<evidence type="ECO:0000259" key="5">
    <source>
        <dbReference type="PROSITE" id="PS50106"/>
    </source>
</evidence>
<keyword evidence="2" id="KW-0645">Protease</keyword>
<dbReference type="PANTHER" id="PTHR43343">
    <property type="entry name" value="PEPTIDASE S12"/>
    <property type="match status" value="1"/>
</dbReference>
<dbReference type="InterPro" id="IPR001478">
    <property type="entry name" value="PDZ"/>
</dbReference>
<dbReference type="EMBL" id="BMQC01000007">
    <property type="protein sequence ID" value="GGK30308.1"/>
    <property type="molecule type" value="Genomic_DNA"/>
</dbReference>
<accession>A0A8J3BLJ1</accession>
<dbReference type="GO" id="GO:0006508">
    <property type="term" value="P:proteolysis"/>
    <property type="evidence" value="ECO:0007669"/>
    <property type="project" value="UniProtKB-KW"/>
</dbReference>
<dbReference type="SMART" id="SM00228">
    <property type="entry name" value="PDZ"/>
    <property type="match status" value="1"/>
</dbReference>
<reference evidence="6" key="2">
    <citation type="submission" date="2020-09" db="EMBL/GenBank/DDBJ databases">
        <authorList>
            <person name="Sun Q."/>
            <person name="Ohkuma M."/>
        </authorList>
    </citation>
    <scope>NUCLEOTIDE SEQUENCE</scope>
    <source>
        <strain evidence="6">JCM 3091</strain>
    </source>
</reference>
<dbReference type="InterPro" id="IPR001940">
    <property type="entry name" value="Peptidase_S1C"/>
</dbReference>
<name>A0A8J3BLJ1_9ACTN</name>
<feature type="region of interest" description="Disordered" evidence="4">
    <location>
        <begin position="50"/>
        <end position="88"/>
    </location>
</feature>
<dbReference type="SUPFAM" id="SSF50494">
    <property type="entry name" value="Trypsin-like serine proteases"/>
    <property type="match status" value="1"/>
</dbReference>
<keyword evidence="7" id="KW-1185">Reference proteome</keyword>
<feature type="compositionally biased region" description="Low complexity" evidence="4">
    <location>
        <begin position="65"/>
        <end position="88"/>
    </location>
</feature>
<dbReference type="GO" id="GO:0004252">
    <property type="term" value="F:serine-type endopeptidase activity"/>
    <property type="evidence" value="ECO:0007669"/>
    <property type="project" value="InterPro"/>
</dbReference>
<comment type="similarity">
    <text evidence="1">Belongs to the peptidase S1C family.</text>
</comment>
<dbReference type="InterPro" id="IPR009003">
    <property type="entry name" value="Peptidase_S1_PA"/>
</dbReference>
<dbReference type="PRINTS" id="PR00834">
    <property type="entry name" value="PROTEASES2C"/>
</dbReference>
<sequence length="445" mass="43051">MTDVDRADAPPRPGALPSADPADAAAGASAAPLPDIAGALPLFAEFRALTPGTPPAGPTVDLRPTADATDPPAPALPDGGAAPAAAPAPAATGAAAPAGIAPAWLGAVVVVALAAGFVGGAAGYLGARGATGALLGDRSRARTPAPGSVAAAVAAVRPSVVTVRTTDADGANVGSGFLLSGAGHVLTNDHVLGTGAGTVQVTLAGGAVTGARVVGVDREADLAVLQVQDARGRRPARLGDPAALAVGDPVLAFGSPLALTDTVTAGIVSALDRPLRTGGDAGEQVRYYAAIQTDAAVNQGNSGGPLVDAAGRVVGVNAVIQSVAGRQEAGSIGLAFAIPIDQARRVAGEIIASGSARRTVFGADVTDVVGSPGVQLGAVAAGGPARRAGLRAGDIVTRLDGRALEGAVDLIALVRRRAPGEAVSVGYDRGALARTVSVRLAAGRG</sequence>
<dbReference type="PANTHER" id="PTHR43343:SF3">
    <property type="entry name" value="PROTEASE DO-LIKE 8, CHLOROPLASTIC"/>
    <property type="match status" value="1"/>
</dbReference>
<gene>
    <name evidence="6" type="ORF">GCM10010124_23850</name>
</gene>
<feature type="region of interest" description="Disordered" evidence="4">
    <location>
        <begin position="1"/>
        <end position="28"/>
    </location>
</feature>
<dbReference type="InterPro" id="IPR036034">
    <property type="entry name" value="PDZ_sf"/>
</dbReference>
<comment type="caution">
    <text evidence="6">The sequence shown here is derived from an EMBL/GenBank/DDBJ whole genome shotgun (WGS) entry which is preliminary data.</text>
</comment>
<evidence type="ECO:0000256" key="4">
    <source>
        <dbReference type="SAM" id="MobiDB-lite"/>
    </source>
</evidence>
<evidence type="ECO:0000313" key="7">
    <source>
        <dbReference type="Proteomes" id="UP000662200"/>
    </source>
</evidence>
<evidence type="ECO:0000256" key="1">
    <source>
        <dbReference type="ARBA" id="ARBA00010541"/>
    </source>
</evidence>
<proteinExistence type="inferred from homology"/>
<dbReference type="Pfam" id="PF13365">
    <property type="entry name" value="Trypsin_2"/>
    <property type="match status" value="1"/>
</dbReference>